<proteinExistence type="predicted"/>
<evidence type="ECO:0000313" key="1">
    <source>
        <dbReference type="EMBL" id="KAI4370955.1"/>
    </source>
</evidence>
<name>A0ACB9QWZ7_9MYRT</name>
<accession>A0ACB9QWZ7</accession>
<sequence length="580" mass="64018">MINEETIMGDKVRGNVCRDNKFLDPVEFKRQGYMIIDFLSDYYARFHEYPVLSQVEPGYLARHLSSSAPREGEPLENLLEGVTKFIIPGLTHWQSPGFFGYFPSSLSAASVLGESLSAGFSVVSFNWQSAPAATELEHLVMDWLARAMGLPEHFLFSGSGGGVILGSTCEAIVCTLVAVRDKVLAERGRISLEKLVVYCSDQTHCSLQKAARIVGINPNNVRVLRTTMETAMGLSPTLLRETIEADVDSGHIPLYLCATIGTTSTTAVDPVLPLCKIAKEYGIWVHVDAAYAGATLICPEYRGFAAGIEFANSFSFNAHKWFLCPPVGCCCLWVKDREAFTRSLSMEADYLRNAPSDSKRVIDYKDWQIPLGRRFNSLRVWLVLSSYGIEGLQNHIRNHVRLAKIFEGLVEEDERFKVVSPRYFALVCFRLLHPCLAKRANGHATENGQSVSNIRCAERGHSFSNGHAGDKVHSVSNGHSGKSCYSTSNGHTAANSHAAADDIMTPYASKGGEGEGEEINKLNQKLVQSINESGRVFLTHAMIEGNYILRFAVGATTTKESDIRMAWEVVQENASRLLLE</sequence>
<dbReference type="EMBL" id="CM042884">
    <property type="protein sequence ID" value="KAI4370955.1"/>
    <property type="molecule type" value="Genomic_DNA"/>
</dbReference>
<protein>
    <submittedName>
        <fullName evidence="1">Uncharacterized protein</fullName>
    </submittedName>
</protein>
<comment type="caution">
    <text evidence="1">The sequence shown here is derived from an EMBL/GenBank/DDBJ whole genome shotgun (WGS) entry which is preliminary data.</text>
</comment>
<organism evidence="1 2">
    <name type="scientific">Melastoma candidum</name>
    <dbReference type="NCBI Taxonomy" id="119954"/>
    <lineage>
        <taxon>Eukaryota</taxon>
        <taxon>Viridiplantae</taxon>
        <taxon>Streptophyta</taxon>
        <taxon>Embryophyta</taxon>
        <taxon>Tracheophyta</taxon>
        <taxon>Spermatophyta</taxon>
        <taxon>Magnoliopsida</taxon>
        <taxon>eudicotyledons</taxon>
        <taxon>Gunneridae</taxon>
        <taxon>Pentapetalae</taxon>
        <taxon>rosids</taxon>
        <taxon>malvids</taxon>
        <taxon>Myrtales</taxon>
        <taxon>Melastomataceae</taxon>
        <taxon>Melastomatoideae</taxon>
        <taxon>Melastomateae</taxon>
        <taxon>Melastoma</taxon>
    </lineage>
</organism>
<gene>
    <name evidence="1" type="ORF">MLD38_019241</name>
</gene>
<reference evidence="2" key="1">
    <citation type="journal article" date="2023" name="Front. Plant Sci.">
        <title>Chromosomal-level genome assembly of Melastoma candidum provides insights into trichome evolution.</title>
        <authorList>
            <person name="Zhong Y."/>
            <person name="Wu W."/>
            <person name="Sun C."/>
            <person name="Zou P."/>
            <person name="Liu Y."/>
            <person name="Dai S."/>
            <person name="Zhou R."/>
        </authorList>
    </citation>
    <scope>NUCLEOTIDE SEQUENCE [LARGE SCALE GENOMIC DNA]</scope>
</reference>
<keyword evidence="2" id="KW-1185">Reference proteome</keyword>
<evidence type="ECO:0000313" key="2">
    <source>
        <dbReference type="Proteomes" id="UP001057402"/>
    </source>
</evidence>
<dbReference type="Proteomes" id="UP001057402">
    <property type="component" value="Chromosome 5"/>
</dbReference>